<dbReference type="SUPFAM" id="SSF54236">
    <property type="entry name" value="Ubiquitin-like"/>
    <property type="match status" value="1"/>
</dbReference>
<evidence type="ECO:0000256" key="1">
    <source>
        <dbReference type="PROSITE-ProRule" id="PRU00175"/>
    </source>
</evidence>
<proteinExistence type="predicted"/>
<dbReference type="GO" id="GO:0008270">
    <property type="term" value="F:zinc ion binding"/>
    <property type="evidence" value="ECO:0007669"/>
    <property type="project" value="UniProtKB-KW"/>
</dbReference>
<dbReference type="PROSITE" id="PS50053">
    <property type="entry name" value="UBIQUITIN_2"/>
    <property type="match status" value="1"/>
</dbReference>
<keyword evidence="1" id="KW-0863">Zinc-finger</keyword>
<dbReference type="InterPro" id="IPR019954">
    <property type="entry name" value="Ubiquitin_CS"/>
</dbReference>
<feature type="domain" description="Ubiquitin-like" evidence="2">
    <location>
        <begin position="325"/>
        <end position="400"/>
    </location>
</feature>
<dbReference type="InterPro" id="IPR050158">
    <property type="entry name" value="Ubiquitin_ubiquitin-like"/>
</dbReference>
<name>A0A3G5A0P2_9VIRU</name>
<dbReference type="Pfam" id="PF00240">
    <property type="entry name" value="ubiquitin"/>
    <property type="match status" value="1"/>
</dbReference>
<keyword evidence="1" id="KW-0479">Metal-binding</keyword>
<dbReference type="InterPro" id="IPR019956">
    <property type="entry name" value="Ubiquitin_dom"/>
</dbReference>
<evidence type="ECO:0000313" key="4">
    <source>
        <dbReference type="EMBL" id="AYV80758.1"/>
    </source>
</evidence>
<dbReference type="Gene3D" id="3.10.20.90">
    <property type="entry name" value="Phosphatidylinositol 3-kinase Catalytic Subunit, Chain A, domain 1"/>
    <property type="match status" value="1"/>
</dbReference>
<dbReference type="PANTHER" id="PTHR10666">
    <property type="entry name" value="UBIQUITIN"/>
    <property type="match status" value="1"/>
</dbReference>
<dbReference type="InterPro" id="IPR013083">
    <property type="entry name" value="Znf_RING/FYVE/PHD"/>
</dbReference>
<feature type="domain" description="RING-type" evidence="3">
    <location>
        <begin position="506"/>
        <end position="551"/>
    </location>
</feature>
<dbReference type="PROSITE" id="PS00299">
    <property type="entry name" value="UBIQUITIN_1"/>
    <property type="match status" value="1"/>
</dbReference>
<dbReference type="CDD" id="cd16449">
    <property type="entry name" value="RING-HC"/>
    <property type="match status" value="1"/>
</dbReference>
<evidence type="ECO:0000259" key="2">
    <source>
        <dbReference type="PROSITE" id="PS50053"/>
    </source>
</evidence>
<dbReference type="SUPFAM" id="SSF57850">
    <property type="entry name" value="RING/U-box"/>
    <property type="match status" value="1"/>
</dbReference>
<protein>
    <submittedName>
        <fullName evidence="4">Uncharacterized protein</fullName>
    </submittedName>
</protein>
<reference evidence="4" key="1">
    <citation type="submission" date="2018-10" db="EMBL/GenBank/DDBJ databases">
        <title>Hidden diversity of soil giant viruses.</title>
        <authorList>
            <person name="Schulz F."/>
            <person name="Alteio L."/>
            <person name="Goudeau D."/>
            <person name="Ryan E.M."/>
            <person name="Malmstrom R.R."/>
            <person name="Blanchard J."/>
            <person name="Woyke T."/>
        </authorList>
    </citation>
    <scope>NUCLEOTIDE SEQUENCE</scope>
    <source>
        <strain evidence="4">HAV1</strain>
    </source>
</reference>
<dbReference type="PROSITE" id="PS50089">
    <property type="entry name" value="ZF_RING_2"/>
    <property type="match status" value="1"/>
</dbReference>
<dbReference type="InterPro" id="IPR000626">
    <property type="entry name" value="Ubiquitin-like_dom"/>
</dbReference>
<organism evidence="4">
    <name type="scientific">Harvfovirus sp</name>
    <dbReference type="NCBI Taxonomy" id="2487768"/>
    <lineage>
        <taxon>Viruses</taxon>
        <taxon>Varidnaviria</taxon>
        <taxon>Bamfordvirae</taxon>
        <taxon>Nucleocytoviricota</taxon>
        <taxon>Megaviricetes</taxon>
        <taxon>Imitervirales</taxon>
        <taxon>Mimiviridae</taxon>
        <taxon>Klosneuvirinae</taxon>
    </lineage>
</organism>
<evidence type="ECO:0000259" key="3">
    <source>
        <dbReference type="PROSITE" id="PS50089"/>
    </source>
</evidence>
<gene>
    <name evidence="4" type="ORF">Harvfovirus6_8</name>
</gene>
<accession>A0A3G5A0P2</accession>
<dbReference type="EMBL" id="MK072248">
    <property type="protein sequence ID" value="AYV80758.1"/>
    <property type="molecule type" value="Genomic_DNA"/>
</dbReference>
<keyword evidence="1" id="KW-0862">Zinc</keyword>
<dbReference type="InterPro" id="IPR001841">
    <property type="entry name" value="Znf_RING"/>
</dbReference>
<dbReference type="Gene3D" id="3.30.40.10">
    <property type="entry name" value="Zinc/RING finger domain, C3HC4 (zinc finger)"/>
    <property type="match status" value="1"/>
</dbReference>
<dbReference type="PRINTS" id="PR00348">
    <property type="entry name" value="UBIQUITIN"/>
</dbReference>
<dbReference type="SMART" id="SM00213">
    <property type="entry name" value="UBQ"/>
    <property type="match status" value="1"/>
</dbReference>
<sequence length="586" mass="66233">MERLAIMITIRCHPKGELKVSVKTSIAEIYDKCFESKDNLCELFWNGISISPSTVSYRLDLEAKHIRIPLFKIIEQQQTYEEEKDDVSVESSAVTFNSSHCTIEFHRTLRVPDNGKVYPLPPSFGKFRPEMKSGNIVLPMLQREAMWLNFPRGFPGEPIAVKIGVGNVNAINGERWDTNCGTLNSDSQNYIILPNQSWLDGIKVRDIPSTSPHETTHFVRQFVAMPITSKALIEAQLKERLLLDTIEGSLQFEVFKPSSTDYDVYNPLTREFVNIELSPEELKLTLGQKIIYIPRNPLSTNTSPSPTLEDFLLQDGDILDAYPPLELTIATLTGKNITLNCLLSHTVATLKILIQDKEGIPPDQQRLIYKGRQLEDTRSLIYYHIANKDKLSLILRLRGGDSSPVTTTLKSKSMGMAAGGLIIQKIYKDNHKLLFWNTRHYEKAKIMIINSSTLHTPITSDTYINLGYPWFEIYDEGTPALETTTSLDEVKSLATMQDEITSPNECSICLSYYTNVIFHPCLHGCCINCFLTLIKDAKVKTPPMIQCMLCRDYIKTENAKLISGTIPDTEPSLTIDKTNIIKLKIS</sequence>
<dbReference type="InterPro" id="IPR029071">
    <property type="entry name" value="Ubiquitin-like_domsf"/>
</dbReference>